<proteinExistence type="predicted"/>
<accession>A0A285GIU9</accession>
<sequence>MFRIGKKISRITKIRDVKTDSTSLEASRYDGYADYNPHYKCKMDKAHITMIGTLPIYMTHTKGAANDSPDVLVKMGVDIDTYALDGGYDSFNNHADV</sequence>
<keyword evidence="2" id="KW-1185">Reference proteome</keyword>
<evidence type="ECO:0008006" key="3">
    <source>
        <dbReference type="Google" id="ProtNLM"/>
    </source>
</evidence>
<dbReference type="EMBL" id="OBDR01000016">
    <property type="protein sequence ID" value="SNY22426.1"/>
    <property type="molecule type" value="Genomic_DNA"/>
</dbReference>
<name>A0A285GIU9_9EURY</name>
<organism evidence="1 2">
    <name type="scientific">Methanohalophilus euhalobius</name>
    <dbReference type="NCBI Taxonomy" id="51203"/>
    <lineage>
        <taxon>Archaea</taxon>
        <taxon>Methanobacteriati</taxon>
        <taxon>Methanobacteriota</taxon>
        <taxon>Stenosarchaea group</taxon>
        <taxon>Methanomicrobia</taxon>
        <taxon>Methanosarcinales</taxon>
        <taxon>Methanosarcinaceae</taxon>
        <taxon>Methanohalophilus</taxon>
    </lineage>
</organism>
<dbReference type="Proteomes" id="UP000217726">
    <property type="component" value="Unassembled WGS sequence"/>
</dbReference>
<dbReference type="AlphaFoldDB" id="A0A285GIU9"/>
<gene>
    <name evidence="1" type="ORF">SAMN06295989_11610</name>
</gene>
<evidence type="ECO:0000313" key="2">
    <source>
        <dbReference type="Proteomes" id="UP000217726"/>
    </source>
</evidence>
<protein>
    <recommendedName>
        <fullName evidence="3">DDE family transposase</fullName>
    </recommendedName>
</protein>
<evidence type="ECO:0000313" key="1">
    <source>
        <dbReference type="EMBL" id="SNY22426.1"/>
    </source>
</evidence>
<reference evidence="2" key="1">
    <citation type="submission" date="2017-09" db="EMBL/GenBank/DDBJ databases">
        <authorList>
            <person name="Varghese N."/>
            <person name="Submissions S."/>
        </authorList>
    </citation>
    <scope>NUCLEOTIDE SEQUENCE [LARGE SCALE GENOMIC DNA]</scope>
    <source>
        <strain evidence="2">WG-1MB</strain>
    </source>
</reference>